<accession>A0A8J3WTN0</accession>
<gene>
    <name evidence="1" type="ORF">Pta02_37140</name>
</gene>
<dbReference type="EMBL" id="BOOK01000027">
    <property type="protein sequence ID" value="GII01706.1"/>
    <property type="molecule type" value="Genomic_DNA"/>
</dbReference>
<dbReference type="AlphaFoldDB" id="A0A8J3WTN0"/>
<reference evidence="1" key="1">
    <citation type="submission" date="2021-01" db="EMBL/GenBank/DDBJ databases">
        <title>Whole genome shotgun sequence of Planobispora takensis NBRC 109077.</title>
        <authorList>
            <person name="Komaki H."/>
            <person name="Tamura T."/>
        </authorList>
    </citation>
    <scope>NUCLEOTIDE SEQUENCE</scope>
    <source>
        <strain evidence="1">NBRC 109077</strain>
    </source>
</reference>
<evidence type="ECO:0000313" key="1">
    <source>
        <dbReference type="EMBL" id="GII01706.1"/>
    </source>
</evidence>
<dbReference type="Proteomes" id="UP000634476">
    <property type="component" value="Unassembled WGS sequence"/>
</dbReference>
<dbReference type="RefSeq" id="WP_239130866.1">
    <property type="nucleotide sequence ID" value="NZ_BOOK01000027.1"/>
</dbReference>
<proteinExistence type="predicted"/>
<protein>
    <submittedName>
        <fullName evidence="1">Uncharacterized protein</fullName>
    </submittedName>
</protein>
<sequence>MTVTTTSVPTAQTAPTAQAAPAVRTVTLASLSRQTGLAVLDHLEQSVSIPVVDGLQAQGDLIVIPLSVLGLSVRPRPWARWTEVPPQGVELLRGEAGGNPHTLVADPGTCRWTTEVMDAEGLAIGLFETSAVAYLLHPEHGATGCAPGAYAVRRQREHGEHGWRRTRFVAD</sequence>
<evidence type="ECO:0000313" key="2">
    <source>
        <dbReference type="Proteomes" id="UP000634476"/>
    </source>
</evidence>
<name>A0A8J3WTN0_9ACTN</name>
<comment type="caution">
    <text evidence="1">The sequence shown here is derived from an EMBL/GenBank/DDBJ whole genome shotgun (WGS) entry which is preliminary data.</text>
</comment>
<keyword evidence="2" id="KW-1185">Reference proteome</keyword>
<organism evidence="1 2">
    <name type="scientific">Planobispora takensis</name>
    <dbReference type="NCBI Taxonomy" id="1367882"/>
    <lineage>
        <taxon>Bacteria</taxon>
        <taxon>Bacillati</taxon>
        <taxon>Actinomycetota</taxon>
        <taxon>Actinomycetes</taxon>
        <taxon>Streptosporangiales</taxon>
        <taxon>Streptosporangiaceae</taxon>
        <taxon>Planobispora</taxon>
    </lineage>
</organism>